<evidence type="ECO:0000256" key="2">
    <source>
        <dbReference type="SAM" id="MobiDB-lite"/>
    </source>
</evidence>
<sequence>MKRVAWMLMVLLVMATAVTAEADLGLGEFEMVQGQGPWVIQDYQANDLVREVWPDPEEYQVAFAKLHHMKNAEKAFYKMLAGTYERPVPADFVVATVPTAEVEISPIPVIPEKLDRIVKMIESLQNATSTTLGNESVEQVSASVVQKLTPAVAKGMADIQQLQEEMVVVNGKLEQALSLLQLQSASVQKKIGLVSWFEQNLTTGLVWLLLVLSLLVVAWWRREPAQSSFGAENHQSSGRPKLSRVHVTELAHQRLRDVNSKLREGREETSRIATEKLRLHQELEAKKVEVEEQMAKLAELETVVQDHVYTDSEGNQYPLMNGEVVYQDDRGVWQSASPQQFERNRRRREQRRIEEKADGNGKLAVIQLPSSKVDDPDDGFKREFQRMQVRG</sequence>
<dbReference type="AlphaFoldDB" id="A0A1G2QHQ1"/>
<name>A0A1G2QHQ1_9BACT</name>
<evidence type="ECO:0008006" key="6">
    <source>
        <dbReference type="Google" id="ProtNLM"/>
    </source>
</evidence>
<reference evidence="4 5" key="1">
    <citation type="journal article" date="2016" name="Nat. Commun.">
        <title>Thousands of microbial genomes shed light on interconnected biogeochemical processes in an aquifer system.</title>
        <authorList>
            <person name="Anantharaman K."/>
            <person name="Brown C.T."/>
            <person name="Hug L.A."/>
            <person name="Sharon I."/>
            <person name="Castelle C.J."/>
            <person name="Probst A.J."/>
            <person name="Thomas B.C."/>
            <person name="Singh A."/>
            <person name="Wilkins M.J."/>
            <person name="Karaoz U."/>
            <person name="Brodie E.L."/>
            <person name="Williams K.H."/>
            <person name="Hubbard S.S."/>
            <person name="Banfield J.F."/>
        </authorList>
    </citation>
    <scope>NUCLEOTIDE SEQUENCE [LARGE SCALE GENOMIC DNA]</scope>
</reference>
<accession>A0A1G2QHQ1</accession>
<keyword evidence="3" id="KW-0732">Signal</keyword>
<feature type="signal peptide" evidence="3">
    <location>
        <begin position="1"/>
        <end position="22"/>
    </location>
</feature>
<comment type="caution">
    <text evidence="4">The sequence shown here is derived from an EMBL/GenBank/DDBJ whole genome shotgun (WGS) entry which is preliminary data.</text>
</comment>
<evidence type="ECO:0000313" key="4">
    <source>
        <dbReference type="EMBL" id="OHA60095.1"/>
    </source>
</evidence>
<evidence type="ECO:0000256" key="1">
    <source>
        <dbReference type="SAM" id="Coils"/>
    </source>
</evidence>
<feature type="chain" id="PRO_5009584126" description="DUF5667 domain-containing protein" evidence="3">
    <location>
        <begin position="23"/>
        <end position="391"/>
    </location>
</feature>
<feature type="coiled-coil region" evidence="1">
    <location>
        <begin position="273"/>
        <end position="303"/>
    </location>
</feature>
<protein>
    <recommendedName>
        <fullName evidence="6">DUF5667 domain-containing protein</fullName>
    </recommendedName>
</protein>
<evidence type="ECO:0000313" key="5">
    <source>
        <dbReference type="Proteomes" id="UP000177838"/>
    </source>
</evidence>
<dbReference type="Proteomes" id="UP000177838">
    <property type="component" value="Unassembled WGS sequence"/>
</dbReference>
<proteinExistence type="predicted"/>
<feature type="region of interest" description="Disordered" evidence="2">
    <location>
        <begin position="337"/>
        <end position="379"/>
    </location>
</feature>
<gene>
    <name evidence="4" type="ORF">A2589_00220</name>
</gene>
<evidence type="ECO:0000256" key="3">
    <source>
        <dbReference type="SAM" id="SignalP"/>
    </source>
</evidence>
<dbReference type="EMBL" id="MHTK01000002">
    <property type="protein sequence ID" value="OHA60095.1"/>
    <property type="molecule type" value="Genomic_DNA"/>
</dbReference>
<organism evidence="4 5">
    <name type="scientific">Candidatus Vogelbacteria bacterium RIFOXYD1_FULL_46_19</name>
    <dbReference type="NCBI Taxonomy" id="1802439"/>
    <lineage>
        <taxon>Bacteria</taxon>
        <taxon>Candidatus Vogeliibacteriota</taxon>
    </lineage>
</organism>
<keyword evidence="1" id="KW-0175">Coiled coil</keyword>